<evidence type="ECO:0000259" key="4">
    <source>
        <dbReference type="PROSITE" id="PS01124"/>
    </source>
</evidence>
<evidence type="ECO:0000256" key="3">
    <source>
        <dbReference type="ARBA" id="ARBA00023163"/>
    </source>
</evidence>
<keyword evidence="3" id="KW-0804">Transcription</keyword>
<evidence type="ECO:0000256" key="2">
    <source>
        <dbReference type="ARBA" id="ARBA00023125"/>
    </source>
</evidence>
<dbReference type="SUPFAM" id="SSF46689">
    <property type="entry name" value="Homeodomain-like"/>
    <property type="match status" value="2"/>
</dbReference>
<dbReference type="Pfam" id="PF12833">
    <property type="entry name" value="HTH_18"/>
    <property type="match status" value="1"/>
</dbReference>
<dbReference type="SMART" id="SM00342">
    <property type="entry name" value="HTH_ARAC"/>
    <property type="match status" value="1"/>
</dbReference>
<name>A0A3E4GT76_9FIRM</name>
<accession>A0A3E4GT76</accession>
<dbReference type="PANTHER" id="PTHR43280">
    <property type="entry name" value="ARAC-FAMILY TRANSCRIPTIONAL REGULATOR"/>
    <property type="match status" value="1"/>
</dbReference>
<feature type="domain" description="HTH araC/xylS-type" evidence="4">
    <location>
        <begin position="298"/>
        <end position="396"/>
    </location>
</feature>
<dbReference type="Gene3D" id="1.10.10.60">
    <property type="entry name" value="Homeodomain-like"/>
    <property type="match status" value="2"/>
</dbReference>
<comment type="caution">
    <text evidence="5">The sequence shown here is derived from an EMBL/GenBank/DDBJ whole genome shotgun (WGS) entry which is preliminary data.</text>
</comment>
<sequence>MDKTRFWAERLYVNSKISSHIYYAEKDIPEVIGIGENEEDPFLTDPYLEENLRKMYEEKRAPVLTIEDGWVAYMAFSDAENNFYIGGPVSLATDKEEKSGLYHYRRRHQLSQRKLNIPRMSIMKLAGILSMSLFSLCGLEISEAELMELSRIETGKKSEIEGELVNYKFDSSENERKHVTYEYEKKYYDAIKRGDSDYFKGPMYDKLHLYDEIGKLAEGGLKQAEYMVAAGLALISRAAMEGGVSPTEAYAVSDVFYQRLEKCKTQKEMYQLSSEIQRTYVKMVQERKKEKKNSNYVEQCKDYLTQNFHKRITVEELAKQIGVNRTYLSGKFSEQVGMSISQYSILIRIRAAENMLKYSEASISYIADYLCFSSQSHFGREFKKKNGISPSEYRKQNKNIHFLSKQT</sequence>
<evidence type="ECO:0000313" key="6">
    <source>
        <dbReference type="Proteomes" id="UP000260655"/>
    </source>
</evidence>
<keyword evidence="1" id="KW-0805">Transcription regulation</keyword>
<organism evidence="5 6">
    <name type="scientific">Coprococcus comes</name>
    <dbReference type="NCBI Taxonomy" id="410072"/>
    <lineage>
        <taxon>Bacteria</taxon>
        <taxon>Bacillati</taxon>
        <taxon>Bacillota</taxon>
        <taxon>Clostridia</taxon>
        <taxon>Lachnospirales</taxon>
        <taxon>Lachnospiraceae</taxon>
        <taxon>Coprococcus</taxon>
    </lineage>
</organism>
<dbReference type="PROSITE" id="PS01124">
    <property type="entry name" value="HTH_ARAC_FAMILY_2"/>
    <property type="match status" value="1"/>
</dbReference>
<dbReference type="Proteomes" id="UP000260655">
    <property type="component" value="Unassembled WGS sequence"/>
</dbReference>
<dbReference type="RefSeq" id="WP_117556297.1">
    <property type="nucleotide sequence ID" value="NZ_JAAIOQ010000001.1"/>
</dbReference>
<dbReference type="InterPro" id="IPR018060">
    <property type="entry name" value="HTH_AraC"/>
</dbReference>
<dbReference type="EMBL" id="QSOV01000002">
    <property type="protein sequence ID" value="RGJ25601.1"/>
    <property type="molecule type" value="Genomic_DNA"/>
</dbReference>
<dbReference type="GO" id="GO:0043565">
    <property type="term" value="F:sequence-specific DNA binding"/>
    <property type="evidence" value="ECO:0007669"/>
    <property type="project" value="InterPro"/>
</dbReference>
<dbReference type="InterPro" id="IPR009057">
    <property type="entry name" value="Homeodomain-like_sf"/>
</dbReference>
<protein>
    <submittedName>
        <fullName evidence="5">AraC family transcriptional regulator</fullName>
    </submittedName>
</protein>
<evidence type="ECO:0000313" key="5">
    <source>
        <dbReference type="EMBL" id="RGJ25601.1"/>
    </source>
</evidence>
<dbReference type="AlphaFoldDB" id="A0A3E4GT76"/>
<gene>
    <name evidence="5" type="ORF">DXD67_03500</name>
</gene>
<dbReference type="GO" id="GO:0003700">
    <property type="term" value="F:DNA-binding transcription factor activity"/>
    <property type="evidence" value="ECO:0007669"/>
    <property type="project" value="InterPro"/>
</dbReference>
<evidence type="ECO:0000256" key="1">
    <source>
        <dbReference type="ARBA" id="ARBA00023015"/>
    </source>
</evidence>
<dbReference type="PANTHER" id="PTHR43280:SF2">
    <property type="entry name" value="HTH-TYPE TRANSCRIPTIONAL REGULATOR EXSA"/>
    <property type="match status" value="1"/>
</dbReference>
<reference evidence="5 6" key="1">
    <citation type="submission" date="2018-08" db="EMBL/GenBank/DDBJ databases">
        <title>A genome reference for cultivated species of the human gut microbiota.</title>
        <authorList>
            <person name="Zou Y."/>
            <person name="Xue W."/>
            <person name="Luo G."/>
        </authorList>
    </citation>
    <scope>NUCLEOTIDE SEQUENCE [LARGE SCALE GENOMIC DNA]</scope>
    <source>
        <strain evidence="5 6">TM07-19</strain>
    </source>
</reference>
<proteinExistence type="predicted"/>
<keyword evidence="2" id="KW-0238">DNA-binding</keyword>